<dbReference type="SUPFAM" id="SSF52540">
    <property type="entry name" value="P-loop containing nucleoside triphosphate hydrolases"/>
    <property type="match status" value="1"/>
</dbReference>
<dbReference type="SMART" id="SM00382">
    <property type="entry name" value="AAA"/>
    <property type="match status" value="1"/>
</dbReference>
<gene>
    <name evidence="4" type="primary">pstB</name>
    <name evidence="4" type="ORF">GEAMG1_1981</name>
</gene>
<evidence type="ECO:0000313" key="5">
    <source>
        <dbReference type="Proteomes" id="UP001295463"/>
    </source>
</evidence>
<proteinExistence type="predicted"/>
<feature type="domain" description="ABC transporter" evidence="3">
    <location>
        <begin position="2"/>
        <end position="240"/>
    </location>
</feature>
<keyword evidence="5" id="KW-1185">Reference proteome</keyword>
<dbReference type="InterPro" id="IPR027417">
    <property type="entry name" value="P-loop_NTPase"/>
</dbReference>
<dbReference type="Pfam" id="PF00005">
    <property type="entry name" value="ABC_tran"/>
    <property type="match status" value="1"/>
</dbReference>
<dbReference type="PROSITE" id="PS50893">
    <property type="entry name" value="ABC_TRANSPORTER_2"/>
    <property type="match status" value="1"/>
</dbReference>
<accession>A0ABM9DAX5</accession>
<keyword evidence="1" id="KW-0547">Nucleotide-binding</keyword>
<evidence type="ECO:0000313" key="4">
    <source>
        <dbReference type="EMBL" id="CAH2031816.1"/>
    </source>
</evidence>
<reference evidence="4 5" key="1">
    <citation type="submission" date="2022-03" db="EMBL/GenBank/DDBJ databases">
        <authorList>
            <person name="Koch H."/>
        </authorList>
    </citation>
    <scope>NUCLEOTIDE SEQUENCE [LARGE SCALE GENOMIC DNA]</scope>
    <source>
        <strain evidence="4 5">G1</strain>
    </source>
</reference>
<organism evidence="4 5">
    <name type="scientific">Trichlorobacter ammonificans</name>
    <dbReference type="NCBI Taxonomy" id="2916410"/>
    <lineage>
        <taxon>Bacteria</taxon>
        <taxon>Pseudomonadati</taxon>
        <taxon>Thermodesulfobacteriota</taxon>
        <taxon>Desulfuromonadia</taxon>
        <taxon>Geobacterales</taxon>
        <taxon>Geobacteraceae</taxon>
        <taxon>Trichlorobacter</taxon>
    </lineage>
</organism>
<name>A0ABM9DAX5_9BACT</name>
<dbReference type="Gene3D" id="3.40.50.300">
    <property type="entry name" value="P-loop containing nucleotide triphosphate hydrolases"/>
    <property type="match status" value="1"/>
</dbReference>
<evidence type="ECO:0000256" key="1">
    <source>
        <dbReference type="ARBA" id="ARBA00022741"/>
    </source>
</evidence>
<evidence type="ECO:0000259" key="3">
    <source>
        <dbReference type="PROSITE" id="PS50893"/>
    </source>
</evidence>
<dbReference type="InterPro" id="IPR003439">
    <property type="entry name" value="ABC_transporter-like_ATP-bd"/>
</dbReference>
<dbReference type="EMBL" id="OW150024">
    <property type="protein sequence ID" value="CAH2031816.1"/>
    <property type="molecule type" value="Genomic_DNA"/>
</dbReference>
<evidence type="ECO:0000256" key="2">
    <source>
        <dbReference type="ARBA" id="ARBA00022840"/>
    </source>
</evidence>
<dbReference type="PANTHER" id="PTHR43423">
    <property type="entry name" value="ABC TRANSPORTER I FAMILY MEMBER 17"/>
    <property type="match status" value="1"/>
</dbReference>
<dbReference type="InterPro" id="IPR003593">
    <property type="entry name" value="AAA+_ATPase"/>
</dbReference>
<dbReference type="GO" id="GO:0005524">
    <property type="term" value="F:ATP binding"/>
    <property type="evidence" value="ECO:0007669"/>
    <property type="project" value="UniProtKB-KW"/>
</dbReference>
<keyword evidence="2 4" id="KW-0067">ATP-binding</keyword>
<protein>
    <submittedName>
        <fullName evidence="4">Phosphate import ATP-binding protein PstB 1</fullName>
    </submittedName>
</protein>
<dbReference type="Proteomes" id="UP001295463">
    <property type="component" value="Chromosome"/>
</dbReference>
<sequence>MLRAEQLEVVRTNREGTTVRILHGISFTARPGEITAIVGPSGSGKSTLIRLLNRMSDPTAGTIFLRDRSIAAIDPLELRRRVSMVLQKPFMFDGTVLENLQRPFRYRREVPPDGDSDTLTELMALVRLSPDLLQRDARSLSIGEQQRVNVARALITGPEALLLDEPTSALDRPTADRLGSTLHDICHTRQLTVIMVTHDLRLARRNADHLLYLEKGCILEDGPAAALLTHPRTGELRRFLDDPADEEE</sequence>
<dbReference type="PANTHER" id="PTHR43423:SF1">
    <property type="entry name" value="ABC TRANSPORTER I FAMILY MEMBER 17"/>
    <property type="match status" value="1"/>
</dbReference>
<dbReference type="RefSeq" id="WP_305732611.1">
    <property type="nucleotide sequence ID" value="NZ_OW150024.1"/>
</dbReference>